<reference evidence="1" key="1">
    <citation type="submission" date="2021-01" db="UniProtKB">
        <authorList>
            <consortium name="EnsemblMetazoa"/>
        </authorList>
    </citation>
    <scope>IDENTIFICATION</scope>
</reference>
<evidence type="ECO:0000313" key="1">
    <source>
        <dbReference type="EnsemblMetazoa" id="CLYHEMP017943.1"/>
    </source>
</evidence>
<dbReference type="EnsemblMetazoa" id="CLYHEMT017943.1">
    <property type="protein sequence ID" value="CLYHEMP017943.1"/>
    <property type="gene ID" value="CLYHEMG017943"/>
</dbReference>
<evidence type="ECO:0000313" key="2">
    <source>
        <dbReference type="Proteomes" id="UP000594262"/>
    </source>
</evidence>
<proteinExistence type="predicted"/>
<protein>
    <submittedName>
        <fullName evidence="1">Uncharacterized protein</fullName>
    </submittedName>
</protein>
<dbReference type="Proteomes" id="UP000594262">
    <property type="component" value="Unplaced"/>
</dbReference>
<dbReference type="AlphaFoldDB" id="A0A7M6DNG6"/>
<accession>A0A7M6DNG6</accession>
<sequence length="224" mass="25202">SKLSHCCLYEGQQVTASLNNTVFVEDARSTVECILRCQRLEKTPLYTEEKKCYCFGKFEEQSSNESKTGTIFKKVSIVGDEMEDKTVNYNLIGTLEMICTSDTGRMCEYHGSFVLNIGSLPVNQNITIWSVPQLSFLSIIVGNVHTVQINHQFKEKKSFTTSELELITFDGAIQEYDFETKTSNVLGDFNGQSFIAKDIFQADGRKIINGDTGYATITLQFVKT</sequence>
<name>A0A7M6DNG6_9CNID</name>
<keyword evidence="2" id="KW-1185">Reference proteome</keyword>
<organism evidence="1 2">
    <name type="scientific">Clytia hemisphaerica</name>
    <dbReference type="NCBI Taxonomy" id="252671"/>
    <lineage>
        <taxon>Eukaryota</taxon>
        <taxon>Metazoa</taxon>
        <taxon>Cnidaria</taxon>
        <taxon>Hydrozoa</taxon>
        <taxon>Hydroidolina</taxon>
        <taxon>Leptothecata</taxon>
        <taxon>Obeliida</taxon>
        <taxon>Clytiidae</taxon>
        <taxon>Clytia</taxon>
    </lineage>
</organism>